<feature type="binding site" evidence="9">
    <location>
        <begin position="38"/>
        <end position="42"/>
    </location>
    <ligand>
        <name>4-amino-2-methyl-5-(diphosphooxymethyl)pyrimidine</name>
        <dbReference type="ChEBI" id="CHEBI:57841"/>
    </ligand>
</feature>
<keyword evidence="14" id="KW-1185">Reference proteome</keyword>
<organism evidence="13 14">
    <name type="scientific">Clostridium fallax</name>
    <dbReference type="NCBI Taxonomy" id="1533"/>
    <lineage>
        <taxon>Bacteria</taxon>
        <taxon>Bacillati</taxon>
        <taxon>Bacillota</taxon>
        <taxon>Clostridia</taxon>
        <taxon>Eubacteriales</taxon>
        <taxon>Clostridiaceae</taxon>
        <taxon>Clostridium</taxon>
    </lineage>
</organism>
<feature type="binding site" evidence="9">
    <location>
        <position position="90"/>
    </location>
    <ligand>
        <name>Mg(2+)</name>
        <dbReference type="ChEBI" id="CHEBI:18420"/>
    </ligand>
</feature>
<dbReference type="EC" id="2.5.1.3" evidence="9"/>
<comment type="similarity">
    <text evidence="9 10">Belongs to the thiamine-phosphate synthase family.</text>
</comment>
<name>A0A1M4STK0_9CLOT</name>
<dbReference type="InterPro" id="IPR034291">
    <property type="entry name" value="TMP_synthase"/>
</dbReference>
<feature type="binding site" evidence="9">
    <location>
        <begin position="185"/>
        <end position="186"/>
    </location>
    <ligand>
        <name>2-[(2R,5Z)-2-carboxy-4-methylthiazol-5(2H)-ylidene]ethyl phosphate</name>
        <dbReference type="ChEBI" id="CHEBI:62899"/>
    </ligand>
</feature>
<feature type="binding site" evidence="9">
    <location>
        <position position="109"/>
    </location>
    <ligand>
        <name>4-amino-2-methyl-5-(diphosphooxymethyl)pyrimidine</name>
        <dbReference type="ChEBI" id="CHEBI:57841"/>
    </ligand>
</feature>
<comment type="function">
    <text evidence="9">Condenses 4-methyl-5-(beta-hydroxyethyl)thiazole monophosphate (THZ-P) and 2-methyl-4-amino-5-hydroxymethyl pyrimidine pyrophosphate (HMP-PP) to form thiamine monophosphate (TMP).</text>
</comment>
<accession>A0A1M4STK0</accession>
<dbReference type="InterPro" id="IPR013785">
    <property type="entry name" value="Aldolase_TIM"/>
</dbReference>
<evidence type="ECO:0000256" key="4">
    <source>
        <dbReference type="ARBA" id="ARBA00022842"/>
    </source>
</evidence>
<keyword evidence="3 9" id="KW-0479">Metal-binding</keyword>
<protein>
    <recommendedName>
        <fullName evidence="9">Thiamine-phosphate synthase</fullName>
        <shortName evidence="9">TP synthase</shortName>
        <shortName evidence="9">TPS</shortName>
        <ecNumber evidence="9">2.5.1.3</ecNumber>
    </recommendedName>
    <alternativeName>
        <fullName evidence="9">Thiamine-phosphate pyrophosphorylase</fullName>
        <shortName evidence="9">TMP pyrophosphorylase</shortName>
        <shortName evidence="9">TMP-PPase</shortName>
    </alternativeName>
</protein>
<dbReference type="Pfam" id="PF02581">
    <property type="entry name" value="TMP-TENI"/>
    <property type="match status" value="1"/>
</dbReference>
<dbReference type="FunFam" id="3.20.20.70:FF:000096">
    <property type="entry name" value="Thiamine-phosphate synthase"/>
    <property type="match status" value="1"/>
</dbReference>
<dbReference type="EMBL" id="FQVM01000001">
    <property type="protein sequence ID" value="SHE35495.1"/>
    <property type="molecule type" value="Genomic_DNA"/>
</dbReference>
<proteinExistence type="inferred from homology"/>
<keyword evidence="4 9" id="KW-0460">Magnesium</keyword>
<dbReference type="GO" id="GO:0009229">
    <property type="term" value="P:thiamine diphosphate biosynthetic process"/>
    <property type="evidence" value="ECO:0007669"/>
    <property type="project" value="UniProtKB-UniRule"/>
</dbReference>
<evidence type="ECO:0000256" key="10">
    <source>
        <dbReference type="RuleBase" id="RU003826"/>
    </source>
</evidence>
<feature type="binding site" evidence="9">
    <location>
        <position position="71"/>
    </location>
    <ligand>
        <name>Mg(2+)</name>
        <dbReference type="ChEBI" id="CHEBI:18420"/>
    </ligand>
</feature>
<dbReference type="GO" id="GO:0009228">
    <property type="term" value="P:thiamine biosynthetic process"/>
    <property type="evidence" value="ECO:0007669"/>
    <property type="project" value="UniProtKB-KW"/>
</dbReference>
<evidence type="ECO:0000256" key="7">
    <source>
        <dbReference type="ARBA" id="ARBA00047851"/>
    </source>
</evidence>
<comment type="pathway">
    <text evidence="1 9 11">Cofactor biosynthesis; thiamine diphosphate biosynthesis; thiamine phosphate from 4-amino-2-methyl-5-diphosphomethylpyrimidine and 4-methyl-5-(2-phosphoethyl)-thiazole: step 1/1.</text>
</comment>
<evidence type="ECO:0000256" key="8">
    <source>
        <dbReference type="ARBA" id="ARBA00047883"/>
    </source>
</evidence>
<evidence type="ECO:0000256" key="5">
    <source>
        <dbReference type="ARBA" id="ARBA00022977"/>
    </source>
</evidence>
<dbReference type="CDD" id="cd00564">
    <property type="entry name" value="TMP_TenI"/>
    <property type="match status" value="1"/>
</dbReference>
<gene>
    <name evidence="9" type="primary">thiE</name>
    <name evidence="13" type="ORF">SAMN05443638_101166</name>
</gene>
<evidence type="ECO:0000256" key="2">
    <source>
        <dbReference type="ARBA" id="ARBA00022679"/>
    </source>
</evidence>
<feature type="binding site" evidence="9">
    <location>
        <position position="165"/>
    </location>
    <ligand>
        <name>2-[(2R,5Z)-2-carboxy-4-methylthiazol-5(2H)-ylidene]ethyl phosphate</name>
        <dbReference type="ChEBI" id="CHEBI:62899"/>
    </ligand>
</feature>
<dbReference type="Proteomes" id="UP000184035">
    <property type="component" value="Unassembled WGS sequence"/>
</dbReference>
<dbReference type="HAMAP" id="MF_00097">
    <property type="entry name" value="TMP_synthase"/>
    <property type="match status" value="1"/>
</dbReference>
<dbReference type="PANTHER" id="PTHR20857">
    <property type="entry name" value="THIAMINE-PHOSPHATE PYROPHOSPHORYLASE"/>
    <property type="match status" value="1"/>
</dbReference>
<dbReference type="GO" id="GO:0004789">
    <property type="term" value="F:thiamine-phosphate diphosphorylase activity"/>
    <property type="evidence" value="ECO:0007669"/>
    <property type="project" value="UniProtKB-UniRule"/>
</dbReference>
<evidence type="ECO:0000256" key="6">
    <source>
        <dbReference type="ARBA" id="ARBA00047334"/>
    </source>
</evidence>
<comment type="catalytic activity">
    <reaction evidence="6 9 10">
        <text>4-methyl-5-(2-phosphooxyethyl)-thiazole + 4-amino-2-methyl-5-(diphosphooxymethyl)pyrimidine + H(+) = thiamine phosphate + diphosphate</text>
        <dbReference type="Rhea" id="RHEA:22328"/>
        <dbReference type="ChEBI" id="CHEBI:15378"/>
        <dbReference type="ChEBI" id="CHEBI:33019"/>
        <dbReference type="ChEBI" id="CHEBI:37575"/>
        <dbReference type="ChEBI" id="CHEBI:57841"/>
        <dbReference type="ChEBI" id="CHEBI:58296"/>
        <dbReference type="EC" id="2.5.1.3"/>
    </reaction>
</comment>
<evidence type="ECO:0000313" key="13">
    <source>
        <dbReference type="EMBL" id="SHE35495.1"/>
    </source>
</evidence>
<dbReference type="STRING" id="1533.SAMN05443638_101166"/>
<comment type="catalytic activity">
    <reaction evidence="7 9 10">
        <text>2-(2-carboxy-4-methylthiazol-5-yl)ethyl phosphate + 4-amino-2-methyl-5-(diphosphooxymethyl)pyrimidine + 2 H(+) = thiamine phosphate + CO2 + diphosphate</text>
        <dbReference type="Rhea" id="RHEA:47848"/>
        <dbReference type="ChEBI" id="CHEBI:15378"/>
        <dbReference type="ChEBI" id="CHEBI:16526"/>
        <dbReference type="ChEBI" id="CHEBI:33019"/>
        <dbReference type="ChEBI" id="CHEBI:37575"/>
        <dbReference type="ChEBI" id="CHEBI:57841"/>
        <dbReference type="ChEBI" id="CHEBI:62890"/>
        <dbReference type="EC" id="2.5.1.3"/>
    </reaction>
</comment>
<dbReference type="NCBIfam" id="TIGR00693">
    <property type="entry name" value="thiE"/>
    <property type="match status" value="1"/>
</dbReference>
<keyword evidence="5 9" id="KW-0784">Thiamine biosynthesis</keyword>
<dbReference type="InterPro" id="IPR022998">
    <property type="entry name" value="ThiamineP_synth_TenI"/>
</dbReference>
<feature type="binding site" evidence="9">
    <location>
        <position position="138"/>
    </location>
    <ligand>
        <name>4-amino-2-methyl-5-(diphosphooxymethyl)pyrimidine</name>
        <dbReference type="ChEBI" id="CHEBI:57841"/>
    </ligand>
</feature>
<evidence type="ECO:0000259" key="12">
    <source>
        <dbReference type="Pfam" id="PF02581"/>
    </source>
</evidence>
<reference evidence="13 14" key="1">
    <citation type="submission" date="2016-11" db="EMBL/GenBank/DDBJ databases">
        <authorList>
            <person name="Jaros S."/>
            <person name="Januszkiewicz K."/>
            <person name="Wedrychowicz H."/>
        </authorList>
    </citation>
    <scope>NUCLEOTIDE SEQUENCE [LARGE SCALE GENOMIC DNA]</scope>
    <source>
        <strain evidence="13 14">DSM 2631</strain>
    </source>
</reference>
<dbReference type="AlphaFoldDB" id="A0A1M4STK0"/>
<evidence type="ECO:0000256" key="3">
    <source>
        <dbReference type="ARBA" id="ARBA00022723"/>
    </source>
</evidence>
<evidence type="ECO:0000313" key="14">
    <source>
        <dbReference type="Proteomes" id="UP000184035"/>
    </source>
</evidence>
<dbReference type="PANTHER" id="PTHR20857:SF23">
    <property type="entry name" value="THIAMINE BIOSYNTHETIC BIFUNCTIONAL ENZYME"/>
    <property type="match status" value="1"/>
</dbReference>
<evidence type="ECO:0000256" key="9">
    <source>
        <dbReference type="HAMAP-Rule" id="MF_00097"/>
    </source>
</evidence>
<sequence>MKNFKNKEVYLVSDYEMNFSELCEKVEEALKSGTTILQYRAKNKDTRELCDEAMILKEICEKYNCIFIINDRVDIALVVDADGVHLGQKDMKVKDARKILGENKIIGASTKNVEEAKIAVNEGADYLGVGALFETNTKKDADYVTAEMLGEIKKSVNIPVYGIGGITDSNLTKDIINNIDGVAVVSVILKSLDINATVTKLKSYFKR</sequence>
<feature type="domain" description="Thiamine phosphate synthase/TenI" evidence="12">
    <location>
        <begin position="9"/>
        <end position="188"/>
    </location>
</feature>
<comment type="cofactor">
    <cofactor evidence="9">
        <name>Mg(2+)</name>
        <dbReference type="ChEBI" id="CHEBI:18420"/>
    </cofactor>
    <text evidence="9">Binds 1 Mg(2+) ion per subunit.</text>
</comment>
<dbReference type="GO" id="GO:0005737">
    <property type="term" value="C:cytoplasm"/>
    <property type="evidence" value="ECO:0007669"/>
    <property type="project" value="TreeGrafter"/>
</dbReference>
<evidence type="ECO:0000256" key="11">
    <source>
        <dbReference type="RuleBase" id="RU004253"/>
    </source>
</evidence>
<dbReference type="Gene3D" id="3.20.20.70">
    <property type="entry name" value="Aldolase class I"/>
    <property type="match status" value="1"/>
</dbReference>
<dbReference type="OrthoDB" id="9812206at2"/>
<dbReference type="InterPro" id="IPR036206">
    <property type="entry name" value="ThiamineP_synth_sf"/>
</dbReference>
<dbReference type="GO" id="GO:0000287">
    <property type="term" value="F:magnesium ion binding"/>
    <property type="evidence" value="ECO:0007669"/>
    <property type="project" value="UniProtKB-UniRule"/>
</dbReference>
<dbReference type="RefSeq" id="WP_072892325.1">
    <property type="nucleotide sequence ID" value="NZ_FQVM01000001.1"/>
</dbReference>
<comment type="catalytic activity">
    <reaction evidence="8 9 10">
        <text>2-[(2R,5Z)-2-carboxy-4-methylthiazol-5(2H)-ylidene]ethyl phosphate + 4-amino-2-methyl-5-(diphosphooxymethyl)pyrimidine + 2 H(+) = thiamine phosphate + CO2 + diphosphate</text>
        <dbReference type="Rhea" id="RHEA:47844"/>
        <dbReference type="ChEBI" id="CHEBI:15378"/>
        <dbReference type="ChEBI" id="CHEBI:16526"/>
        <dbReference type="ChEBI" id="CHEBI:33019"/>
        <dbReference type="ChEBI" id="CHEBI:37575"/>
        <dbReference type="ChEBI" id="CHEBI:57841"/>
        <dbReference type="ChEBI" id="CHEBI:62899"/>
        <dbReference type="EC" id="2.5.1.3"/>
    </reaction>
</comment>
<dbReference type="SUPFAM" id="SSF51391">
    <property type="entry name" value="Thiamin phosphate synthase"/>
    <property type="match status" value="1"/>
</dbReference>
<feature type="binding site" evidence="9">
    <location>
        <begin position="135"/>
        <end position="137"/>
    </location>
    <ligand>
        <name>2-[(2R,5Z)-2-carboxy-4-methylthiazol-5(2H)-ylidene]ethyl phosphate</name>
        <dbReference type="ChEBI" id="CHEBI:62899"/>
    </ligand>
</feature>
<keyword evidence="2 9" id="KW-0808">Transferase</keyword>
<evidence type="ECO:0000256" key="1">
    <source>
        <dbReference type="ARBA" id="ARBA00005165"/>
    </source>
</evidence>
<feature type="binding site" evidence="9">
    <location>
        <position position="70"/>
    </location>
    <ligand>
        <name>4-amino-2-methyl-5-(diphosphooxymethyl)pyrimidine</name>
        <dbReference type="ChEBI" id="CHEBI:57841"/>
    </ligand>
</feature>
<dbReference type="UniPathway" id="UPA00060">
    <property type="reaction ID" value="UER00141"/>
</dbReference>